<dbReference type="Proteomes" id="UP000712600">
    <property type="component" value="Unassembled WGS sequence"/>
</dbReference>
<dbReference type="AlphaFoldDB" id="A0A8S9SDR6"/>
<organism evidence="1 2">
    <name type="scientific">Brassica cretica</name>
    <name type="common">Mustard</name>
    <dbReference type="NCBI Taxonomy" id="69181"/>
    <lineage>
        <taxon>Eukaryota</taxon>
        <taxon>Viridiplantae</taxon>
        <taxon>Streptophyta</taxon>
        <taxon>Embryophyta</taxon>
        <taxon>Tracheophyta</taxon>
        <taxon>Spermatophyta</taxon>
        <taxon>Magnoliopsida</taxon>
        <taxon>eudicotyledons</taxon>
        <taxon>Gunneridae</taxon>
        <taxon>Pentapetalae</taxon>
        <taxon>rosids</taxon>
        <taxon>malvids</taxon>
        <taxon>Brassicales</taxon>
        <taxon>Brassicaceae</taxon>
        <taxon>Brassiceae</taxon>
        <taxon>Brassica</taxon>
    </lineage>
</organism>
<dbReference type="EMBL" id="QGKX02000004">
    <property type="protein sequence ID" value="KAF3598879.1"/>
    <property type="molecule type" value="Genomic_DNA"/>
</dbReference>
<sequence>MVHLLRYGPLFCLVFTGLFVVNLVVAIFTVFSPPPPPLFLSSSPSLSSLPSLLSTSPLLCSKKVKVPYLLVSLSPLRLHHYIPSPMMSLGRANSDFTRHGAPLPSLHPSLIRPMYRGNRDCFTTKPIILAC</sequence>
<evidence type="ECO:0000313" key="1">
    <source>
        <dbReference type="EMBL" id="KAF3598879.1"/>
    </source>
</evidence>
<accession>A0A8S9SDR6</accession>
<name>A0A8S9SDR6_BRACR</name>
<proteinExistence type="predicted"/>
<reference evidence="1" key="1">
    <citation type="submission" date="2019-12" db="EMBL/GenBank/DDBJ databases">
        <title>Genome sequencing and annotation of Brassica cretica.</title>
        <authorList>
            <person name="Studholme D.J."/>
            <person name="Sarris P."/>
        </authorList>
    </citation>
    <scope>NUCLEOTIDE SEQUENCE</scope>
    <source>
        <strain evidence="1">PFS-109/04</strain>
        <tissue evidence="1">Leaf</tissue>
    </source>
</reference>
<gene>
    <name evidence="1" type="ORF">F2Q69_00035942</name>
</gene>
<evidence type="ECO:0000313" key="2">
    <source>
        <dbReference type="Proteomes" id="UP000712600"/>
    </source>
</evidence>
<comment type="caution">
    <text evidence="1">The sequence shown here is derived from an EMBL/GenBank/DDBJ whole genome shotgun (WGS) entry which is preliminary data.</text>
</comment>
<protein>
    <submittedName>
        <fullName evidence="1">Uncharacterized protein</fullName>
    </submittedName>
</protein>